<sequence>MDGNPDDNFSLSSVFSQSYFIIPDYQRDYAWETSHVNDLLEDIEFIYKQNQNNGDGEKVSHYFGTVVLEERESVEPTDFEDYTKFAIVDGQQRLATITIVISTIIEEMKSIVSDDISDNMISDINERSDDIRNSYVEYENIPRLRLGGLAEDVYKKTIIDGQKINEVSQNSDLVETERRILNTKKSTISKISEWKNEKCNGGENPASYYKFLKKIIGIMTNRFEVNVKVVEDVDEAARMFKVINNRGRGLNLHDKVRSHLVYCASQSHDIKSKRIYTIFNNIIRNITIHDGFSDADIDKLVRLHWAVFTSERSDTRSKRKGPIKIHRRLSDLDDYASVQRDSFEKFIKPYVKSLENFSKHYPYLTDRDKFAEKYSSKSNTKDNRLGETSKKIQLLFMRPAQTGVAPLLIAAAEKFGVGSEEFANLTSELEKLVFRYSLVMSNGHNRYSNMLQSIANDLYWSDISDRNIERIFESDSQRYCGYQSKELGITKAVDRIVKKRERMASIDDVISEYLSEGDILDGEFTSGWGGIRNNEVVKYIMYEYEWSLRQKSGRLSLSPYHEFRRNFQVEHLVPKNAEVGHKLDNHEQNKNRIGNLAILSSEENNEKNNQPYKNKYHSIYKRSSLKVLRDLNEDKFTINNIEHREEKIFSFIRSRWG</sequence>
<reference evidence="3" key="1">
    <citation type="submission" date="2022-04" db="EMBL/GenBank/DDBJ databases">
        <title>Halocatena sp. nov., isolated from a salt lake.</title>
        <authorList>
            <person name="Cui H.-L."/>
        </authorList>
    </citation>
    <scope>NUCLEOTIDE SEQUENCE</scope>
    <source>
        <strain evidence="3">AD-1</strain>
    </source>
</reference>
<proteinExistence type="predicted"/>
<keyword evidence="4" id="KW-1185">Reference proteome</keyword>
<evidence type="ECO:0000259" key="1">
    <source>
        <dbReference type="Pfam" id="PF03235"/>
    </source>
</evidence>
<keyword evidence="3" id="KW-0255">Endonuclease</keyword>
<protein>
    <submittedName>
        <fullName evidence="3">DUF262 domain-containing HNH endonuclease family protein</fullName>
    </submittedName>
</protein>
<dbReference type="PANTHER" id="PTHR35149">
    <property type="entry name" value="SLL5132 PROTEIN"/>
    <property type="match status" value="1"/>
</dbReference>
<dbReference type="RefSeq" id="WP_247992603.1">
    <property type="nucleotide sequence ID" value="NZ_CP096019.1"/>
</dbReference>
<feature type="domain" description="GmrSD restriction endonucleases C-terminal" evidence="2">
    <location>
        <begin position="534"/>
        <end position="649"/>
    </location>
</feature>
<keyword evidence="3" id="KW-0378">Hydrolase</keyword>
<dbReference type="Proteomes" id="UP000831768">
    <property type="component" value="Chromosome"/>
</dbReference>
<feature type="domain" description="GmrSD restriction endonucleases N-terminal" evidence="1">
    <location>
        <begin position="13"/>
        <end position="260"/>
    </location>
</feature>
<dbReference type="Pfam" id="PF03235">
    <property type="entry name" value="GmrSD_N"/>
    <property type="match status" value="1"/>
</dbReference>
<evidence type="ECO:0000313" key="3">
    <source>
        <dbReference type="EMBL" id="UPM41924.1"/>
    </source>
</evidence>
<dbReference type="InterPro" id="IPR004919">
    <property type="entry name" value="GmrSD_N"/>
</dbReference>
<name>A0A8T9ZYY2_9EURY</name>
<dbReference type="InterPro" id="IPR011089">
    <property type="entry name" value="GmrSD_C"/>
</dbReference>
<dbReference type="KEGG" id="haad:MW046_08055"/>
<accession>A0A8T9ZYY2</accession>
<dbReference type="GeneID" id="71927992"/>
<dbReference type="PANTHER" id="PTHR35149:SF1">
    <property type="entry name" value="DUF5655 DOMAIN-CONTAINING PROTEIN"/>
    <property type="match status" value="1"/>
</dbReference>
<dbReference type="AlphaFoldDB" id="A0A8T9ZYY2"/>
<gene>
    <name evidence="3" type="ORF">MW046_08055</name>
</gene>
<evidence type="ECO:0000259" key="2">
    <source>
        <dbReference type="Pfam" id="PF07510"/>
    </source>
</evidence>
<keyword evidence="3" id="KW-0540">Nuclease</keyword>
<dbReference type="GO" id="GO:0004519">
    <property type="term" value="F:endonuclease activity"/>
    <property type="evidence" value="ECO:0007669"/>
    <property type="project" value="UniProtKB-KW"/>
</dbReference>
<dbReference type="Pfam" id="PF07510">
    <property type="entry name" value="GmrSD_C"/>
    <property type="match status" value="1"/>
</dbReference>
<dbReference type="EMBL" id="CP096019">
    <property type="protein sequence ID" value="UPM41924.1"/>
    <property type="molecule type" value="Genomic_DNA"/>
</dbReference>
<organism evidence="3 4">
    <name type="scientific">Halocatena salina</name>
    <dbReference type="NCBI Taxonomy" id="2934340"/>
    <lineage>
        <taxon>Archaea</taxon>
        <taxon>Methanobacteriati</taxon>
        <taxon>Methanobacteriota</taxon>
        <taxon>Stenosarchaea group</taxon>
        <taxon>Halobacteria</taxon>
        <taxon>Halobacteriales</taxon>
        <taxon>Natronomonadaceae</taxon>
        <taxon>Halocatena</taxon>
    </lineage>
</organism>
<evidence type="ECO:0000313" key="4">
    <source>
        <dbReference type="Proteomes" id="UP000831768"/>
    </source>
</evidence>